<accession>A0A0F7HG15</accession>
<dbReference type="Pfam" id="PF16473">
    <property type="entry name" value="Rv2179c-like"/>
    <property type="match status" value="1"/>
</dbReference>
<dbReference type="InterPro" id="IPR012337">
    <property type="entry name" value="RNaseH-like_sf"/>
</dbReference>
<protein>
    <recommendedName>
        <fullName evidence="1">3'-5' exoribonuclease Rv2179c-like domain-containing protein</fullName>
    </recommendedName>
</protein>
<dbReference type="EMBL" id="CABEEZ010000016">
    <property type="protein sequence ID" value="VTR18111.1"/>
    <property type="molecule type" value="Genomic_DNA"/>
</dbReference>
<dbReference type="KEGG" id="sfw:WN53_22445"/>
<dbReference type="Gene3D" id="3.30.420.10">
    <property type="entry name" value="Ribonuclease H-like superfamily/Ribonuclease H"/>
    <property type="match status" value="1"/>
</dbReference>
<dbReference type="EMBL" id="LR134492">
    <property type="protein sequence ID" value="VEI71305.1"/>
    <property type="molecule type" value="Genomic_DNA"/>
</dbReference>
<name>A0A0F7HG15_SERFO</name>
<dbReference type="InterPro" id="IPR036397">
    <property type="entry name" value="RNaseH_sf"/>
</dbReference>
<gene>
    <name evidence="3" type="ORF">NCTC12965_00535</name>
    <name evidence="2" type="ORF">NCTC13193_03298</name>
</gene>
<feature type="domain" description="3'-5' exoribonuclease Rv2179c-like" evidence="1">
    <location>
        <begin position="2"/>
        <end position="172"/>
    </location>
</feature>
<evidence type="ECO:0000313" key="4">
    <source>
        <dbReference type="Proteomes" id="UP000270487"/>
    </source>
</evidence>
<dbReference type="Proteomes" id="UP000270487">
    <property type="component" value="Chromosome"/>
</dbReference>
<reference evidence="3" key="1">
    <citation type="submission" date="2019-05" db="EMBL/GenBank/DDBJ databases">
        <authorList>
            <consortium name="Pathogen Informatics"/>
        </authorList>
    </citation>
    <scope>NUCLEOTIDE SEQUENCE [LARGE SCALE GENOMIC DNA]</scope>
    <source>
        <strain evidence="3">NCTC12965</strain>
        <strain evidence="2 4">NCTC13193</strain>
    </source>
</reference>
<proteinExistence type="predicted"/>
<evidence type="ECO:0000313" key="3">
    <source>
        <dbReference type="EMBL" id="VTR18111.1"/>
    </source>
</evidence>
<dbReference type="SUPFAM" id="SSF53098">
    <property type="entry name" value="Ribonuclease H-like"/>
    <property type="match status" value="1"/>
</dbReference>
<dbReference type="STRING" id="47917.AV650_18270"/>
<dbReference type="AlphaFoldDB" id="A0A0F7HG15"/>
<dbReference type="InterPro" id="IPR033390">
    <property type="entry name" value="Rv2179c-like"/>
</dbReference>
<sequence length="186" mass="21039">MNHLMLDIETLDITPSAVILVVAGVFFNPKTGELGAEFEAAVNSQQEQPGRTISLDTVTWWAKQSDEARKQAFGGSESLKRVLTNLSRFIHMHSTDTVKVWGNGKEFDCSILEHAYHQLAMPCPWKFWDTQDARTIITLAELHGFNPKKQRPFEGTPHRALDDAKHQARYVADTISALYYRQPAVK</sequence>
<evidence type="ECO:0000313" key="2">
    <source>
        <dbReference type="EMBL" id="VEI71305.1"/>
    </source>
</evidence>
<dbReference type="GeneID" id="30322946"/>
<dbReference type="RefSeq" id="WP_024485405.1">
    <property type="nucleotide sequence ID" value="NZ_CAMKUH010000002.1"/>
</dbReference>
<organism evidence="3">
    <name type="scientific">Serratia fonticola</name>
    <dbReference type="NCBI Taxonomy" id="47917"/>
    <lineage>
        <taxon>Bacteria</taxon>
        <taxon>Pseudomonadati</taxon>
        <taxon>Pseudomonadota</taxon>
        <taxon>Gammaproteobacteria</taxon>
        <taxon>Enterobacterales</taxon>
        <taxon>Yersiniaceae</taxon>
        <taxon>Serratia</taxon>
    </lineage>
</organism>
<dbReference type="GO" id="GO:0003676">
    <property type="term" value="F:nucleic acid binding"/>
    <property type="evidence" value="ECO:0007669"/>
    <property type="project" value="InterPro"/>
</dbReference>
<evidence type="ECO:0000259" key="1">
    <source>
        <dbReference type="Pfam" id="PF16473"/>
    </source>
</evidence>